<keyword evidence="6 7" id="KW-0472">Membrane</keyword>
<evidence type="ECO:0000256" key="6">
    <source>
        <dbReference type="ARBA" id="ARBA00023136"/>
    </source>
</evidence>
<dbReference type="CDD" id="cd04187">
    <property type="entry name" value="DPM1_like_bac"/>
    <property type="match status" value="1"/>
</dbReference>
<keyword evidence="3 9" id="KW-0808">Transferase</keyword>
<dbReference type="InterPro" id="IPR001173">
    <property type="entry name" value="Glyco_trans_2-like"/>
</dbReference>
<evidence type="ECO:0000256" key="1">
    <source>
        <dbReference type="ARBA" id="ARBA00004141"/>
    </source>
</evidence>
<organism evidence="9 10">
    <name type="scientific">Paraburkholderia fungorum</name>
    <dbReference type="NCBI Taxonomy" id="134537"/>
    <lineage>
        <taxon>Bacteria</taxon>
        <taxon>Pseudomonadati</taxon>
        <taxon>Pseudomonadota</taxon>
        <taxon>Betaproteobacteria</taxon>
        <taxon>Burkholderiales</taxon>
        <taxon>Burkholderiaceae</taxon>
        <taxon>Paraburkholderia</taxon>
    </lineage>
</organism>
<reference evidence="10" key="1">
    <citation type="submission" date="2016-10" db="EMBL/GenBank/DDBJ databases">
        <authorList>
            <person name="Varghese N."/>
        </authorList>
    </citation>
    <scope>NUCLEOTIDE SEQUENCE [LARGE SCALE GENOMIC DNA]</scope>
    <source>
        <strain evidence="10">GAS106B</strain>
    </source>
</reference>
<proteinExistence type="predicted"/>
<feature type="transmembrane region" description="Helical" evidence="7">
    <location>
        <begin position="259"/>
        <end position="281"/>
    </location>
</feature>
<dbReference type="PANTHER" id="PTHR48090:SF1">
    <property type="entry name" value="PROPHAGE BACTOPRENOL GLUCOSYL TRANSFERASE HOMOLOG"/>
    <property type="match status" value="1"/>
</dbReference>
<keyword evidence="5 7" id="KW-1133">Transmembrane helix</keyword>
<protein>
    <submittedName>
        <fullName evidence="9">Glycosyltransferase involved in cell wall bisynthesis</fullName>
    </submittedName>
</protein>
<accession>A0A1H1JI42</accession>
<keyword evidence="4 7" id="KW-0812">Transmembrane</keyword>
<dbReference type="EMBL" id="FNKP01000003">
    <property type="protein sequence ID" value="SDR49701.1"/>
    <property type="molecule type" value="Genomic_DNA"/>
</dbReference>
<dbReference type="Gene3D" id="3.90.550.10">
    <property type="entry name" value="Spore Coat Polysaccharide Biosynthesis Protein SpsA, Chain A"/>
    <property type="match status" value="1"/>
</dbReference>
<keyword evidence="2" id="KW-0328">Glycosyltransferase</keyword>
<evidence type="ECO:0000256" key="2">
    <source>
        <dbReference type="ARBA" id="ARBA00022676"/>
    </source>
</evidence>
<dbReference type="PANTHER" id="PTHR48090">
    <property type="entry name" value="UNDECAPRENYL-PHOSPHATE 4-DEOXY-4-FORMAMIDO-L-ARABINOSE TRANSFERASE-RELATED"/>
    <property type="match status" value="1"/>
</dbReference>
<dbReference type="GO" id="GO:0016757">
    <property type="term" value="F:glycosyltransferase activity"/>
    <property type="evidence" value="ECO:0007669"/>
    <property type="project" value="UniProtKB-KW"/>
</dbReference>
<dbReference type="RefSeq" id="WP_083380187.1">
    <property type="nucleotide sequence ID" value="NZ_FNKP01000003.1"/>
</dbReference>
<dbReference type="InterPro" id="IPR050256">
    <property type="entry name" value="Glycosyltransferase_2"/>
</dbReference>
<evidence type="ECO:0000313" key="9">
    <source>
        <dbReference type="EMBL" id="SDR49701.1"/>
    </source>
</evidence>
<feature type="transmembrane region" description="Helical" evidence="7">
    <location>
        <begin position="293"/>
        <end position="313"/>
    </location>
</feature>
<gene>
    <name evidence="9" type="ORF">SAMN05443245_6482</name>
</gene>
<comment type="subcellular location">
    <subcellularLocation>
        <location evidence="1">Membrane</location>
        <topology evidence="1">Multi-pass membrane protein</topology>
    </subcellularLocation>
</comment>
<feature type="domain" description="Glycosyltransferase 2-like" evidence="8">
    <location>
        <begin position="28"/>
        <end position="192"/>
    </location>
</feature>
<keyword evidence="10" id="KW-1185">Reference proteome</keyword>
<dbReference type="Proteomes" id="UP000183487">
    <property type="component" value="Unassembled WGS sequence"/>
</dbReference>
<evidence type="ECO:0000256" key="3">
    <source>
        <dbReference type="ARBA" id="ARBA00022679"/>
    </source>
</evidence>
<evidence type="ECO:0000256" key="5">
    <source>
        <dbReference type="ARBA" id="ARBA00022989"/>
    </source>
</evidence>
<name>A0A1H1JI42_9BURK</name>
<dbReference type="SUPFAM" id="SSF53448">
    <property type="entry name" value="Nucleotide-diphospho-sugar transferases"/>
    <property type="match status" value="1"/>
</dbReference>
<dbReference type="InterPro" id="IPR029044">
    <property type="entry name" value="Nucleotide-diphossugar_trans"/>
</dbReference>
<dbReference type="AlphaFoldDB" id="A0A1H1JI42"/>
<evidence type="ECO:0000256" key="4">
    <source>
        <dbReference type="ARBA" id="ARBA00022692"/>
    </source>
</evidence>
<sequence>MAEYVESLTLGRGIFRDEAFTTTTLNLVVPCYNEEEVLPETSTRLVALLDRLIDSGEVSGESRIIFVDDGSRDHTWSLIEALHATNDRCGGIKLSRNRGHQNALLAGLLTAQGDVLVSLDADLQDDIEAIPRMLEEYRLGAEIVFGVRHKRNTDTFFKRFTARNYYRLLGMFGVDIQPGHADFRLMSRKTVEALRQFQEVNLFLRGIIPLLGFKTAVVEYERAPRFAGESKYPLSKMLAFAFDGITSFSAVPLQWSTRIGALLAFGSLCFGAWAAFARLFTDLTVPGWASTVIPMYFLGGIQLLFLGVIGGYISKTYAETKQRPRFIIEQTL</sequence>
<dbReference type="GO" id="GO:0005886">
    <property type="term" value="C:plasma membrane"/>
    <property type="evidence" value="ECO:0007669"/>
    <property type="project" value="TreeGrafter"/>
</dbReference>
<dbReference type="OrthoDB" id="9811884at2"/>
<evidence type="ECO:0000256" key="7">
    <source>
        <dbReference type="SAM" id="Phobius"/>
    </source>
</evidence>
<evidence type="ECO:0000259" key="8">
    <source>
        <dbReference type="Pfam" id="PF00535"/>
    </source>
</evidence>
<dbReference type="Pfam" id="PF00535">
    <property type="entry name" value="Glycos_transf_2"/>
    <property type="match status" value="1"/>
</dbReference>
<evidence type="ECO:0000313" key="10">
    <source>
        <dbReference type="Proteomes" id="UP000183487"/>
    </source>
</evidence>